<dbReference type="EMBL" id="JANPWB010000001">
    <property type="protein sequence ID" value="KAJ1214687.1"/>
    <property type="molecule type" value="Genomic_DNA"/>
</dbReference>
<organism evidence="1 2">
    <name type="scientific">Pleurodeles waltl</name>
    <name type="common">Iberian ribbed newt</name>
    <dbReference type="NCBI Taxonomy" id="8319"/>
    <lineage>
        <taxon>Eukaryota</taxon>
        <taxon>Metazoa</taxon>
        <taxon>Chordata</taxon>
        <taxon>Craniata</taxon>
        <taxon>Vertebrata</taxon>
        <taxon>Euteleostomi</taxon>
        <taxon>Amphibia</taxon>
        <taxon>Batrachia</taxon>
        <taxon>Caudata</taxon>
        <taxon>Salamandroidea</taxon>
        <taxon>Salamandridae</taxon>
        <taxon>Pleurodelinae</taxon>
        <taxon>Pleurodeles</taxon>
    </lineage>
</organism>
<name>A0AAV7WKV0_PLEWA</name>
<evidence type="ECO:0000313" key="1">
    <source>
        <dbReference type="EMBL" id="KAJ1214687.1"/>
    </source>
</evidence>
<reference evidence="1" key="1">
    <citation type="journal article" date="2022" name="bioRxiv">
        <title>Sequencing and chromosome-scale assembly of the giantPleurodeles waltlgenome.</title>
        <authorList>
            <person name="Brown T."/>
            <person name="Elewa A."/>
            <person name="Iarovenko S."/>
            <person name="Subramanian E."/>
            <person name="Araus A.J."/>
            <person name="Petzold A."/>
            <person name="Susuki M."/>
            <person name="Suzuki K.-i.T."/>
            <person name="Hayashi T."/>
            <person name="Toyoda A."/>
            <person name="Oliveira C."/>
            <person name="Osipova E."/>
            <person name="Leigh N.D."/>
            <person name="Simon A."/>
            <person name="Yun M.H."/>
        </authorList>
    </citation>
    <scope>NUCLEOTIDE SEQUENCE</scope>
    <source>
        <strain evidence="1">20211129_DDA</strain>
        <tissue evidence="1">Liver</tissue>
    </source>
</reference>
<comment type="caution">
    <text evidence="1">The sequence shown here is derived from an EMBL/GenBank/DDBJ whole genome shotgun (WGS) entry which is preliminary data.</text>
</comment>
<sequence>MCLPAAGSAVTQLARQRGEAPGGRLRHWEHAALELRRVRRDSTTTGLMFKTMASTIKGASSNFIFKFGDPKFFKKVKLKIMRGLAECWYQLRLTAKV</sequence>
<keyword evidence="2" id="KW-1185">Reference proteome</keyword>
<dbReference type="AlphaFoldDB" id="A0AAV7WKV0"/>
<accession>A0AAV7WKV0</accession>
<proteinExistence type="predicted"/>
<dbReference type="Proteomes" id="UP001066276">
    <property type="component" value="Chromosome 1_1"/>
</dbReference>
<gene>
    <name evidence="1" type="ORF">NDU88_002305</name>
</gene>
<protein>
    <submittedName>
        <fullName evidence="1">Uncharacterized protein</fullName>
    </submittedName>
</protein>
<evidence type="ECO:0000313" key="2">
    <source>
        <dbReference type="Proteomes" id="UP001066276"/>
    </source>
</evidence>